<feature type="domain" description="3-keto-alpha-glucoside-1,2-lyase/3-keto-2-hydroxy-glucal hydratase" evidence="1">
    <location>
        <begin position="5"/>
        <end position="192"/>
    </location>
</feature>
<organism evidence="2">
    <name type="scientific">marine sediment metagenome</name>
    <dbReference type="NCBI Taxonomy" id="412755"/>
    <lineage>
        <taxon>unclassified sequences</taxon>
        <taxon>metagenomes</taxon>
        <taxon>ecological metagenomes</taxon>
    </lineage>
</organism>
<reference evidence="2" key="1">
    <citation type="journal article" date="2014" name="Front. Microbiol.">
        <title>High frequency of phylogenetically diverse reductive dehalogenase-homologous genes in deep subseafloor sedimentary metagenomes.</title>
        <authorList>
            <person name="Kawai M."/>
            <person name="Futagami T."/>
            <person name="Toyoda A."/>
            <person name="Takaki Y."/>
            <person name="Nishi S."/>
            <person name="Hori S."/>
            <person name="Arai W."/>
            <person name="Tsubouchi T."/>
            <person name="Morono Y."/>
            <person name="Uchiyama I."/>
            <person name="Ito T."/>
            <person name="Fujiyama A."/>
            <person name="Inagaki F."/>
            <person name="Takami H."/>
        </authorList>
    </citation>
    <scope>NUCLEOTIDE SEQUENCE</scope>
    <source>
        <strain evidence="2">Expedition CK06-06</strain>
    </source>
</reference>
<accession>X1S3Q0</accession>
<sequence length="195" mass="22159">DKQYWKVDKGAITAEVPPGSDHDYIWLLTEDEYDDFELRLKVQTYSDSKGNSGVQVRSRYDDSAGWLDGPQVDINPPAPWRNGFIYDETREARIWVSPIVGKPSAAKPEHAPKGWTWVHADDQGAWNDVRILCQGTRIKTTVNGVTVTDYDGKGHLDDENHRRHNVGLKGHIGLQIHPGGPLQIRFKDIRLRPLR</sequence>
<gene>
    <name evidence="2" type="ORF">S12H4_05157</name>
</gene>
<dbReference type="Gene3D" id="2.60.120.560">
    <property type="entry name" value="Exo-inulinase, domain 1"/>
    <property type="match status" value="1"/>
</dbReference>
<dbReference type="Pfam" id="PF06439">
    <property type="entry name" value="3keto-disac_hyd"/>
    <property type="match status" value="1"/>
</dbReference>
<evidence type="ECO:0000259" key="1">
    <source>
        <dbReference type="Pfam" id="PF06439"/>
    </source>
</evidence>
<evidence type="ECO:0000313" key="2">
    <source>
        <dbReference type="EMBL" id="GAI62434.1"/>
    </source>
</evidence>
<proteinExistence type="predicted"/>
<feature type="non-terminal residue" evidence="2">
    <location>
        <position position="1"/>
    </location>
</feature>
<protein>
    <recommendedName>
        <fullName evidence="1">3-keto-alpha-glucoside-1,2-lyase/3-keto-2-hydroxy-glucal hydratase domain-containing protein</fullName>
    </recommendedName>
</protein>
<dbReference type="AlphaFoldDB" id="X1S3Q0"/>
<dbReference type="GO" id="GO:0016787">
    <property type="term" value="F:hydrolase activity"/>
    <property type="evidence" value="ECO:0007669"/>
    <property type="project" value="InterPro"/>
</dbReference>
<dbReference type="InterPro" id="IPR010496">
    <property type="entry name" value="AL/BT2_dom"/>
</dbReference>
<comment type="caution">
    <text evidence="2">The sequence shown here is derived from an EMBL/GenBank/DDBJ whole genome shotgun (WGS) entry which is preliminary data.</text>
</comment>
<name>X1S3Q0_9ZZZZ</name>
<dbReference type="EMBL" id="BARW01001674">
    <property type="protein sequence ID" value="GAI62434.1"/>
    <property type="molecule type" value="Genomic_DNA"/>
</dbReference>